<feature type="transmembrane region" description="Helical" evidence="1">
    <location>
        <begin position="190"/>
        <end position="211"/>
    </location>
</feature>
<name>A0A7C5M6U8_UNCW3</name>
<keyword evidence="1" id="KW-1133">Transmembrane helix</keyword>
<dbReference type="EMBL" id="DRTV01000267">
    <property type="protein sequence ID" value="HHF58535.1"/>
    <property type="molecule type" value="Genomic_DNA"/>
</dbReference>
<feature type="transmembrane region" description="Helical" evidence="1">
    <location>
        <begin position="134"/>
        <end position="150"/>
    </location>
</feature>
<reference evidence="2" key="1">
    <citation type="journal article" date="2020" name="mSystems">
        <title>Genome- and Community-Level Interaction Insights into Carbon Utilization and Element Cycling Functions of Hydrothermarchaeota in Hydrothermal Sediment.</title>
        <authorList>
            <person name="Zhou Z."/>
            <person name="Liu Y."/>
            <person name="Xu W."/>
            <person name="Pan J."/>
            <person name="Luo Z.H."/>
            <person name="Li M."/>
        </authorList>
    </citation>
    <scope>NUCLEOTIDE SEQUENCE [LARGE SCALE GENOMIC DNA]</scope>
    <source>
        <strain evidence="2">HyVt-94</strain>
    </source>
</reference>
<comment type="caution">
    <text evidence="2">The sequence shown here is derived from an EMBL/GenBank/DDBJ whole genome shotgun (WGS) entry which is preliminary data.</text>
</comment>
<dbReference type="Proteomes" id="UP000886014">
    <property type="component" value="Unassembled WGS sequence"/>
</dbReference>
<sequence>MKSNKKDMVIISIFLGSLWGILEATLGYFFHVVSQFTIPGIAGFFMFPLAFYIMRIAFRETSRLESILYTASVAALVKLTDLFIPLLPPQDTINPAISIMLEAVAVLIFWRIYNPISKRFPLFEGSVLSISWRAFFIIYLILIPFSFGIVERGLMSIMRFLFLDGVINGFLVALILHFEKEKVGRILIRIPATKPVISLLLFLLAVTLEVVI</sequence>
<keyword evidence="1" id="KW-0812">Transmembrane</keyword>
<evidence type="ECO:0000313" key="2">
    <source>
        <dbReference type="EMBL" id="HHF58535.1"/>
    </source>
</evidence>
<protein>
    <submittedName>
        <fullName evidence="2">Uncharacterized protein</fullName>
    </submittedName>
</protein>
<evidence type="ECO:0000256" key="1">
    <source>
        <dbReference type="SAM" id="Phobius"/>
    </source>
</evidence>
<feature type="transmembrane region" description="Helical" evidence="1">
    <location>
        <begin position="66"/>
        <end position="87"/>
    </location>
</feature>
<feature type="transmembrane region" description="Helical" evidence="1">
    <location>
        <begin position="156"/>
        <end position="178"/>
    </location>
</feature>
<organism evidence="2">
    <name type="scientific">candidate division WOR-3 bacterium</name>
    <dbReference type="NCBI Taxonomy" id="2052148"/>
    <lineage>
        <taxon>Bacteria</taxon>
        <taxon>Bacteria division WOR-3</taxon>
    </lineage>
</organism>
<feature type="transmembrane region" description="Helical" evidence="1">
    <location>
        <begin position="93"/>
        <end position="113"/>
    </location>
</feature>
<keyword evidence="1" id="KW-0472">Membrane</keyword>
<accession>A0A7C5M6U8</accession>
<gene>
    <name evidence="2" type="ORF">ENL41_03825</name>
</gene>
<feature type="transmembrane region" description="Helical" evidence="1">
    <location>
        <begin position="36"/>
        <end position="54"/>
    </location>
</feature>
<dbReference type="AlphaFoldDB" id="A0A7C5M6U8"/>
<proteinExistence type="predicted"/>
<feature type="transmembrane region" description="Helical" evidence="1">
    <location>
        <begin position="9"/>
        <end position="30"/>
    </location>
</feature>